<reference evidence="2 3" key="1">
    <citation type="submission" date="2011-02" db="EMBL/GenBank/DDBJ databases">
        <title>The Genome Sequence of Sphaeroforma arctica JP610.</title>
        <authorList>
            <consortium name="The Broad Institute Genome Sequencing Platform"/>
            <person name="Russ C."/>
            <person name="Cuomo C."/>
            <person name="Young S.K."/>
            <person name="Zeng Q."/>
            <person name="Gargeya S."/>
            <person name="Alvarado L."/>
            <person name="Berlin A."/>
            <person name="Chapman S.B."/>
            <person name="Chen Z."/>
            <person name="Freedman E."/>
            <person name="Gellesch M."/>
            <person name="Goldberg J."/>
            <person name="Griggs A."/>
            <person name="Gujja S."/>
            <person name="Heilman E."/>
            <person name="Heiman D."/>
            <person name="Howarth C."/>
            <person name="Mehta T."/>
            <person name="Neiman D."/>
            <person name="Pearson M."/>
            <person name="Roberts A."/>
            <person name="Saif S."/>
            <person name="Shea T."/>
            <person name="Shenoy N."/>
            <person name="Sisk P."/>
            <person name="Stolte C."/>
            <person name="Sykes S."/>
            <person name="White J."/>
            <person name="Yandava C."/>
            <person name="Burger G."/>
            <person name="Gray M.W."/>
            <person name="Holland P.W.H."/>
            <person name="King N."/>
            <person name="Lang F.B.F."/>
            <person name="Roger A.J."/>
            <person name="Ruiz-Trillo I."/>
            <person name="Haas B."/>
            <person name="Nusbaum C."/>
            <person name="Birren B."/>
        </authorList>
    </citation>
    <scope>NUCLEOTIDE SEQUENCE [LARGE SCALE GENOMIC DNA]</scope>
    <source>
        <strain evidence="2 3">JP610</strain>
    </source>
</reference>
<dbReference type="EMBL" id="KQ247865">
    <property type="protein sequence ID" value="KNC71917.1"/>
    <property type="molecule type" value="Genomic_DNA"/>
</dbReference>
<dbReference type="AlphaFoldDB" id="A0A0L0F5C2"/>
<gene>
    <name evidence="2" type="ORF">SARC_15537</name>
</gene>
<name>A0A0L0F5C2_9EUKA</name>
<evidence type="ECO:0000313" key="2">
    <source>
        <dbReference type="EMBL" id="KNC71917.1"/>
    </source>
</evidence>
<feature type="region of interest" description="Disordered" evidence="1">
    <location>
        <begin position="44"/>
        <end position="67"/>
    </location>
</feature>
<proteinExistence type="predicted"/>
<evidence type="ECO:0000313" key="3">
    <source>
        <dbReference type="Proteomes" id="UP000054560"/>
    </source>
</evidence>
<organism evidence="2 3">
    <name type="scientific">Sphaeroforma arctica JP610</name>
    <dbReference type="NCBI Taxonomy" id="667725"/>
    <lineage>
        <taxon>Eukaryota</taxon>
        <taxon>Ichthyosporea</taxon>
        <taxon>Ichthyophonida</taxon>
        <taxon>Sphaeroforma</taxon>
    </lineage>
</organism>
<feature type="compositionally biased region" description="Low complexity" evidence="1">
    <location>
        <begin position="45"/>
        <end position="59"/>
    </location>
</feature>
<feature type="non-terminal residue" evidence="2">
    <location>
        <position position="91"/>
    </location>
</feature>
<dbReference type="Proteomes" id="UP000054560">
    <property type="component" value="Unassembled WGS sequence"/>
</dbReference>
<sequence>MSMGNPTLLYHLFPMSMNNNPTLHLTSDDTGDDEYAHEAVTFAHSQPTTTSTQDNTTSRRNNKDGRQFSKTFVLKGHEGAVYAVKHSPCGK</sequence>
<dbReference type="RefSeq" id="XP_014145819.1">
    <property type="nucleotide sequence ID" value="XM_014290344.1"/>
</dbReference>
<keyword evidence="3" id="KW-1185">Reference proteome</keyword>
<protein>
    <submittedName>
        <fullName evidence="2">Uncharacterized protein</fullName>
    </submittedName>
</protein>
<dbReference type="GeneID" id="25916041"/>
<accession>A0A0L0F5C2</accession>
<evidence type="ECO:0000256" key="1">
    <source>
        <dbReference type="SAM" id="MobiDB-lite"/>
    </source>
</evidence>